<dbReference type="Proteomes" id="UP000799429">
    <property type="component" value="Unassembled WGS sequence"/>
</dbReference>
<evidence type="ECO:0000313" key="6">
    <source>
        <dbReference type="Proteomes" id="UP000799429"/>
    </source>
</evidence>
<dbReference type="PROSITE" id="PS50102">
    <property type="entry name" value="RRM"/>
    <property type="match status" value="2"/>
</dbReference>
<dbReference type="PANTHER" id="PTHR48027">
    <property type="entry name" value="HETEROGENEOUS NUCLEAR RIBONUCLEOPROTEIN 87F-RELATED"/>
    <property type="match status" value="1"/>
</dbReference>
<dbReference type="SUPFAM" id="SSF54928">
    <property type="entry name" value="RNA-binding domain, RBD"/>
    <property type="match status" value="2"/>
</dbReference>
<dbReference type="GO" id="GO:0003723">
    <property type="term" value="F:RNA binding"/>
    <property type="evidence" value="ECO:0007669"/>
    <property type="project" value="UniProtKB-UniRule"/>
</dbReference>
<dbReference type="EMBL" id="MU006103">
    <property type="protein sequence ID" value="KAF2836520.1"/>
    <property type="molecule type" value="Genomic_DNA"/>
</dbReference>
<feature type="region of interest" description="Disordered" evidence="3">
    <location>
        <begin position="74"/>
        <end position="107"/>
    </location>
</feature>
<dbReference type="InterPro" id="IPR000504">
    <property type="entry name" value="RRM_dom"/>
</dbReference>
<keyword evidence="1 2" id="KW-0694">RNA-binding</keyword>
<dbReference type="SMART" id="SM00360">
    <property type="entry name" value="RRM"/>
    <property type="match status" value="2"/>
</dbReference>
<dbReference type="Gene3D" id="3.30.70.330">
    <property type="match status" value="2"/>
</dbReference>
<feature type="domain" description="RRM" evidence="4">
    <location>
        <begin position="109"/>
        <end position="184"/>
    </location>
</feature>
<reference evidence="5" key="1">
    <citation type="journal article" date="2020" name="Stud. Mycol.">
        <title>101 Dothideomycetes genomes: a test case for predicting lifestyles and emergence of pathogens.</title>
        <authorList>
            <person name="Haridas S."/>
            <person name="Albert R."/>
            <person name="Binder M."/>
            <person name="Bloem J."/>
            <person name="Labutti K."/>
            <person name="Salamov A."/>
            <person name="Andreopoulos B."/>
            <person name="Baker S."/>
            <person name="Barry K."/>
            <person name="Bills G."/>
            <person name="Bluhm B."/>
            <person name="Cannon C."/>
            <person name="Castanera R."/>
            <person name="Culley D."/>
            <person name="Daum C."/>
            <person name="Ezra D."/>
            <person name="Gonzalez J."/>
            <person name="Henrissat B."/>
            <person name="Kuo A."/>
            <person name="Liang C."/>
            <person name="Lipzen A."/>
            <person name="Lutzoni F."/>
            <person name="Magnuson J."/>
            <person name="Mondo S."/>
            <person name="Nolan M."/>
            <person name="Ohm R."/>
            <person name="Pangilinan J."/>
            <person name="Park H.-J."/>
            <person name="Ramirez L."/>
            <person name="Alfaro M."/>
            <person name="Sun H."/>
            <person name="Tritt A."/>
            <person name="Yoshinaga Y."/>
            <person name="Zwiers L.-H."/>
            <person name="Turgeon B."/>
            <person name="Goodwin S."/>
            <person name="Spatafora J."/>
            <person name="Crous P."/>
            <person name="Grigoriev I."/>
        </authorList>
    </citation>
    <scope>NUCLEOTIDE SEQUENCE</scope>
    <source>
        <strain evidence="5">CBS 101060</strain>
    </source>
</reference>
<evidence type="ECO:0000256" key="1">
    <source>
        <dbReference type="ARBA" id="ARBA00022884"/>
    </source>
</evidence>
<comment type="caution">
    <text evidence="5">The sequence shown here is derived from an EMBL/GenBank/DDBJ whole genome shotgun (WGS) entry which is preliminary data.</text>
</comment>
<feature type="non-terminal residue" evidence="5">
    <location>
        <position position="184"/>
    </location>
</feature>
<evidence type="ECO:0000256" key="3">
    <source>
        <dbReference type="SAM" id="MobiDB-lite"/>
    </source>
</evidence>
<keyword evidence="6" id="KW-1185">Reference proteome</keyword>
<feature type="compositionally biased region" description="Basic and acidic residues" evidence="3">
    <location>
        <begin position="87"/>
        <end position="105"/>
    </location>
</feature>
<evidence type="ECO:0000256" key="2">
    <source>
        <dbReference type="PROSITE-ProRule" id="PRU00176"/>
    </source>
</evidence>
<evidence type="ECO:0000313" key="5">
    <source>
        <dbReference type="EMBL" id="KAF2836520.1"/>
    </source>
</evidence>
<dbReference type="InterPro" id="IPR035979">
    <property type="entry name" value="RBD_domain_sf"/>
</dbReference>
<organism evidence="5 6">
    <name type="scientific">Patellaria atrata CBS 101060</name>
    <dbReference type="NCBI Taxonomy" id="1346257"/>
    <lineage>
        <taxon>Eukaryota</taxon>
        <taxon>Fungi</taxon>
        <taxon>Dikarya</taxon>
        <taxon>Ascomycota</taxon>
        <taxon>Pezizomycotina</taxon>
        <taxon>Dothideomycetes</taxon>
        <taxon>Dothideomycetes incertae sedis</taxon>
        <taxon>Patellariales</taxon>
        <taxon>Patellariaceae</taxon>
        <taxon>Patellaria</taxon>
    </lineage>
</organism>
<dbReference type="InterPro" id="IPR052462">
    <property type="entry name" value="SLIRP/GR-RBP-like"/>
</dbReference>
<dbReference type="AlphaFoldDB" id="A0A9P4VNR1"/>
<name>A0A9P4VNR1_9PEZI</name>
<sequence>PANASANLFVGNLSWNIDEEWLAREFEPFGEIVGCRIITDRDSGRSKGFGYVEFANAEDAAKALKEKKGSHLDGRELNVDFSQPKSDTPKERGNQRASKFGDSRSEPSSTLFIGNISFDATPDMLSETFSTYGTINRVSLPTDINSGAPKGFGYVEFSSIEEATAAIEGAAGTTIAGRPLRLDF</sequence>
<evidence type="ECO:0000259" key="4">
    <source>
        <dbReference type="PROSITE" id="PS50102"/>
    </source>
</evidence>
<dbReference type="OrthoDB" id="439808at2759"/>
<gene>
    <name evidence="5" type="ORF">M501DRAFT_908351</name>
</gene>
<proteinExistence type="predicted"/>
<dbReference type="Pfam" id="PF00076">
    <property type="entry name" value="RRM_1"/>
    <property type="match status" value="2"/>
</dbReference>
<feature type="non-terminal residue" evidence="5">
    <location>
        <position position="1"/>
    </location>
</feature>
<feature type="domain" description="RRM" evidence="4">
    <location>
        <begin position="6"/>
        <end position="84"/>
    </location>
</feature>
<protein>
    <recommendedName>
        <fullName evidence="4">RRM domain-containing protein</fullName>
    </recommendedName>
</protein>
<dbReference type="InterPro" id="IPR012677">
    <property type="entry name" value="Nucleotide-bd_a/b_plait_sf"/>
</dbReference>
<accession>A0A9P4VNR1</accession>